<dbReference type="AlphaFoldDB" id="A0A5B7D5D6"/>
<gene>
    <name evidence="1" type="ORF">E2C01_009258</name>
</gene>
<comment type="caution">
    <text evidence="1">The sequence shown here is derived from an EMBL/GenBank/DDBJ whole genome shotgun (WGS) entry which is preliminary data.</text>
</comment>
<keyword evidence="2" id="KW-1185">Reference proteome</keyword>
<name>A0A5B7D5D6_PORTR</name>
<evidence type="ECO:0000313" key="1">
    <source>
        <dbReference type="EMBL" id="MPC16434.1"/>
    </source>
</evidence>
<sequence length="68" mass="7257">MTTELLFSFRTAPNEVCPWGACTMSSQGAAGLFSAAGRHAGMEKLSRHGLETLTTLPLLLTMLTPDFA</sequence>
<organism evidence="1 2">
    <name type="scientific">Portunus trituberculatus</name>
    <name type="common">Swimming crab</name>
    <name type="synonym">Neptunus trituberculatus</name>
    <dbReference type="NCBI Taxonomy" id="210409"/>
    <lineage>
        <taxon>Eukaryota</taxon>
        <taxon>Metazoa</taxon>
        <taxon>Ecdysozoa</taxon>
        <taxon>Arthropoda</taxon>
        <taxon>Crustacea</taxon>
        <taxon>Multicrustacea</taxon>
        <taxon>Malacostraca</taxon>
        <taxon>Eumalacostraca</taxon>
        <taxon>Eucarida</taxon>
        <taxon>Decapoda</taxon>
        <taxon>Pleocyemata</taxon>
        <taxon>Brachyura</taxon>
        <taxon>Eubrachyura</taxon>
        <taxon>Portunoidea</taxon>
        <taxon>Portunidae</taxon>
        <taxon>Portuninae</taxon>
        <taxon>Portunus</taxon>
    </lineage>
</organism>
<accession>A0A5B7D5D6</accession>
<dbReference type="EMBL" id="VSRR010000506">
    <property type="protein sequence ID" value="MPC16434.1"/>
    <property type="molecule type" value="Genomic_DNA"/>
</dbReference>
<evidence type="ECO:0000313" key="2">
    <source>
        <dbReference type="Proteomes" id="UP000324222"/>
    </source>
</evidence>
<protein>
    <submittedName>
        <fullName evidence="1">Uncharacterized protein</fullName>
    </submittedName>
</protein>
<reference evidence="1 2" key="1">
    <citation type="submission" date="2019-05" db="EMBL/GenBank/DDBJ databases">
        <title>Another draft genome of Portunus trituberculatus and its Hox gene families provides insights of decapod evolution.</title>
        <authorList>
            <person name="Jeong J.-H."/>
            <person name="Song I."/>
            <person name="Kim S."/>
            <person name="Choi T."/>
            <person name="Kim D."/>
            <person name="Ryu S."/>
            <person name="Kim W."/>
        </authorList>
    </citation>
    <scope>NUCLEOTIDE SEQUENCE [LARGE SCALE GENOMIC DNA]</scope>
    <source>
        <tissue evidence="1">Muscle</tissue>
    </source>
</reference>
<dbReference type="Proteomes" id="UP000324222">
    <property type="component" value="Unassembled WGS sequence"/>
</dbReference>
<proteinExistence type="predicted"/>